<dbReference type="Proteomes" id="UP000193570">
    <property type="component" value="Unassembled WGS sequence"/>
</dbReference>
<dbReference type="AlphaFoldDB" id="A0A1X6YFI1"/>
<keyword evidence="2" id="KW-1185">Reference proteome</keyword>
<sequence>MQLEDIRILTLKKGDVIVVSTDLTAGQQSKQQIIANIQNVVADVPVLVLDQGMALSVVRKDGYGWT</sequence>
<protein>
    <submittedName>
        <fullName evidence="1">Uncharacterized protein</fullName>
    </submittedName>
</protein>
<evidence type="ECO:0000313" key="1">
    <source>
        <dbReference type="EMBL" id="SLN20055.1"/>
    </source>
</evidence>
<gene>
    <name evidence="1" type="ORF">ROJ8625_00710</name>
</gene>
<reference evidence="1 2" key="1">
    <citation type="submission" date="2017-03" db="EMBL/GenBank/DDBJ databases">
        <authorList>
            <person name="Afonso C.L."/>
            <person name="Miller P.J."/>
            <person name="Scott M.A."/>
            <person name="Spackman E."/>
            <person name="Goraichik I."/>
            <person name="Dimitrov K.M."/>
            <person name="Suarez D.L."/>
            <person name="Swayne D.E."/>
        </authorList>
    </citation>
    <scope>NUCLEOTIDE SEQUENCE [LARGE SCALE GENOMIC DNA]</scope>
    <source>
        <strain evidence="1 2">CECT 8625</strain>
    </source>
</reference>
<proteinExistence type="predicted"/>
<dbReference type="EMBL" id="FWFK01000001">
    <property type="protein sequence ID" value="SLN20055.1"/>
    <property type="molecule type" value="Genomic_DNA"/>
</dbReference>
<accession>A0A1X6YFI1</accession>
<name>A0A1X6YFI1_9RHOB</name>
<dbReference type="RefSeq" id="WP_085790437.1">
    <property type="nucleotide sequence ID" value="NZ_FWFK01000001.1"/>
</dbReference>
<evidence type="ECO:0000313" key="2">
    <source>
        <dbReference type="Proteomes" id="UP000193570"/>
    </source>
</evidence>
<organism evidence="1 2">
    <name type="scientific">Roseivivax jejudonensis</name>
    <dbReference type="NCBI Taxonomy" id="1529041"/>
    <lineage>
        <taxon>Bacteria</taxon>
        <taxon>Pseudomonadati</taxon>
        <taxon>Pseudomonadota</taxon>
        <taxon>Alphaproteobacteria</taxon>
        <taxon>Rhodobacterales</taxon>
        <taxon>Roseobacteraceae</taxon>
        <taxon>Roseivivax</taxon>
    </lineage>
</organism>